<organism evidence="5 6">
    <name type="scientific">Wenjunlia vitaminophila</name>
    <name type="common">Streptomyces vitaminophilus</name>
    <dbReference type="NCBI Taxonomy" id="76728"/>
    <lineage>
        <taxon>Bacteria</taxon>
        <taxon>Bacillati</taxon>
        <taxon>Actinomycetota</taxon>
        <taxon>Actinomycetes</taxon>
        <taxon>Kitasatosporales</taxon>
        <taxon>Streptomycetaceae</taxon>
        <taxon>Wenjunlia</taxon>
    </lineage>
</organism>
<dbReference type="SUPFAM" id="SSF53383">
    <property type="entry name" value="PLP-dependent transferases"/>
    <property type="match status" value="1"/>
</dbReference>
<keyword evidence="6" id="KW-1185">Reference proteome</keyword>
<dbReference type="AlphaFoldDB" id="A0A0T6LK57"/>
<gene>
    <name evidence="5" type="ORF">AQ490_11350</name>
</gene>
<dbReference type="GO" id="GO:0004372">
    <property type="term" value="F:glycine hydroxymethyltransferase activity"/>
    <property type="evidence" value="ECO:0007669"/>
    <property type="project" value="TreeGrafter"/>
</dbReference>
<dbReference type="Gene3D" id="3.90.1150.10">
    <property type="entry name" value="Aspartate Aminotransferase, domain 1"/>
    <property type="match status" value="1"/>
</dbReference>
<accession>A0A0T6LK57</accession>
<comment type="similarity">
    <text evidence="2">Belongs to the SHMT family.</text>
</comment>
<dbReference type="InterPro" id="IPR015424">
    <property type="entry name" value="PyrdxlP-dep_Trfase"/>
</dbReference>
<name>A0A0T6LK57_WENVI</name>
<dbReference type="Proteomes" id="UP000050867">
    <property type="component" value="Unassembled WGS sequence"/>
</dbReference>
<dbReference type="OrthoDB" id="9803871at2"/>
<dbReference type="GO" id="GO:0046653">
    <property type="term" value="P:tetrahydrofolate metabolic process"/>
    <property type="evidence" value="ECO:0007669"/>
    <property type="project" value="TreeGrafter"/>
</dbReference>
<dbReference type="InterPro" id="IPR015422">
    <property type="entry name" value="PyrdxlP-dep_Trfase_small"/>
</dbReference>
<dbReference type="InterPro" id="IPR049943">
    <property type="entry name" value="Ser_HO-MeTrfase-like"/>
</dbReference>
<reference evidence="5 6" key="1">
    <citation type="submission" date="2015-10" db="EMBL/GenBank/DDBJ databases">
        <title>Draft genome sequence of pyrrolomycin-producing Streptomyces vitaminophilus.</title>
        <authorList>
            <person name="Graham D.E."/>
            <person name="Mahan K.M."/>
            <person name="Klingeman D.M."/>
            <person name="Hettich R.L."/>
            <person name="Parry R.J."/>
        </authorList>
    </citation>
    <scope>NUCLEOTIDE SEQUENCE [LARGE SCALE GENOMIC DNA]</scope>
    <source>
        <strain evidence="5 6">ATCC 31673</strain>
    </source>
</reference>
<dbReference type="InterPro" id="IPR015421">
    <property type="entry name" value="PyrdxlP-dep_Trfase_major"/>
</dbReference>
<proteinExistence type="inferred from homology"/>
<dbReference type="RefSeq" id="WP_018386572.1">
    <property type="nucleotide sequence ID" value="NZ_LLZU01000039.1"/>
</dbReference>
<dbReference type="STRING" id="76728.AQ490_11350"/>
<evidence type="ECO:0000256" key="3">
    <source>
        <dbReference type="ARBA" id="ARBA00022898"/>
    </source>
</evidence>
<protein>
    <recommendedName>
        <fullName evidence="4">Serine hydroxymethyltransferase-like domain-containing protein</fullName>
    </recommendedName>
</protein>
<dbReference type="eggNOG" id="COG0112">
    <property type="taxonomic scope" value="Bacteria"/>
</dbReference>
<evidence type="ECO:0000256" key="1">
    <source>
        <dbReference type="ARBA" id="ARBA00001933"/>
    </source>
</evidence>
<dbReference type="InterPro" id="IPR039429">
    <property type="entry name" value="SHMT-like_dom"/>
</dbReference>
<dbReference type="GO" id="GO:0030170">
    <property type="term" value="F:pyridoxal phosphate binding"/>
    <property type="evidence" value="ECO:0007669"/>
    <property type="project" value="TreeGrafter"/>
</dbReference>
<dbReference type="PANTHER" id="PTHR11680:SF35">
    <property type="entry name" value="SERINE HYDROXYMETHYLTRANSFERASE 1"/>
    <property type="match status" value="1"/>
</dbReference>
<dbReference type="Pfam" id="PF00464">
    <property type="entry name" value="SHMT"/>
    <property type="match status" value="1"/>
</dbReference>
<evidence type="ECO:0000256" key="2">
    <source>
        <dbReference type="ARBA" id="ARBA00006376"/>
    </source>
</evidence>
<dbReference type="GO" id="GO:0019264">
    <property type="term" value="P:glycine biosynthetic process from serine"/>
    <property type="evidence" value="ECO:0007669"/>
    <property type="project" value="TreeGrafter"/>
</dbReference>
<sequence length="437" mass="46998">MPTTDPRALVGALAEHQSRARRALNLTPSENTMSPLARVPLVCDVYSRYFFDHLRLLGSWSFYGGLEPGRIELDILVPLLRELAGAAHVDVRPISGLNCMTVALAALCPRGGTVYTVPLASGGHMSTPVVADQLGLRTVPLPMDRHHDVDPDRLADLLRRDPADLIYLDQSTQLFPLDAGPVRDLADRLSPRTLIHYDSSHVNGLVLGGAVPNPLRRGAHTFGGSTHKTLPGPHKGFLATDDEELAKRIGAVADHLVSHHHLGEVVSLAVTLLELRDRDGAGYARKVIDNARVFARTMHRHGRTVAAADRGFTGCHQVWVRAGAGVDPHRAADRMYAQGLLVNKLDGLPGLDGTSFRLSVAEVTRLGAGAEHASALGEVVAALLGDEDADRTADIARLRSSLSHPRYCYTSDEVERMGAPGELLALMRAIETLTGAG</sequence>
<feature type="domain" description="Serine hydroxymethyltransferase-like" evidence="4">
    <location>
        <begin position="12"/>
        <end position="307"/>
    </location>
</feature>
<dbReference type="GO" id="GO:0005737">
    <property type="term" value="C:cytoplasm"/>
    <property type="evidence" value="ECO:0007669"/>
    <property type="project" value="TreeGrafter"/>
</dbReference>
<comment type="cofactor">
    <cofactor evidence="1">
        <name>pyridoxal 5'-phosphate</name>
        <dbReference type="ChEBI" id="CHEBI:597326"/>
    </cofactor>
</comment>
<evidence type="ECO:0000313" key="6">
    <source>
        <dbReference type="Proteomes" id="UP000050867"/>
    </source>
</evidence>
<evidence type="ECO:0000259" key="4">
    <source>
        <dbReference type="Pfam" id="PF00464"/>
    </source>
</evidence>
<dbReference type="PANTHER" id="PTHR11680">
    <property type="entry name" value="SERINE HYDROXYMETHYLTRANSFERASE"/>
    <property type="match status" value="1"/>
</dbReference>
<dbReference type="EMBL" id="LLZU01000039">
    <property type="protein sequence ID" value="KRV46487.1"/>
    <property type="molecule type" value="Genomic_DNA"/>
</dbReference>
<comment type="caution">
    <text evidence="5">The sequence shown here is derived from an EMBL/GenBank/DDBJ whole genome shotgun (WGS) entry which is preliminary data.</text>
</comment>
<dbReference type="Gene3D" id="3.40.640.10">
    <property type="entry name" value="Type I PLP-dependent aspartate aminotransferase-like (Major domain)"/>
    <property type="match status" value="1"/>
</dbReference>
<evidence type="ECO:0000313" key="5">
    <source>
        <dbReference type="EMBL" id="KRV46487.1"/>
    </source>
</evidence>
<keyword evidence="3" id="KW-0663">Pyridoxal phosphate</keyword>